<keyword evidence="4" id="KW-1185">Reference proteome</keyword>
<dbReference type="Proteomes" id="UP000469215">
    <property type="component" value="Unassembled WGS sequence"/>
</dbReference>
<evidence type="ECO:0000256" key="2">
    <source>
        <dbReference type="SAM" id="Phobius"/>
    </source>
</evidence>
<feature type="region of interest" description="Disordered" evidence="1">
    <location>
        <begin position="1"/>
        <end position="114"/>
    </location>
</feature>
<protein>
    <recommendedName>
        <fullName evidence="5">DUF4878 domain-containing protein</fullName>
    </recommendedName>
</protein>
<feature type="compositionally biased region" description="Pro residues" evidence="1">
    <location>
        <begin position="95"/>
        <end position="109"/>
    </location>
</feature>
<evidence type="ECO:0008006" key="5">
    <source>
        <dbReference type="Google" id="ProtNLM"/>
    </source>
</evidence>
<keyword evidence="2" id="KW-0472">Membrane</keyword>
<sequence length="457" mass="46286">MDAPQAPGGETPADAFPVQPPGAAAPPAPGQPLGRPGAGVRPQEPHGAAPQSGGQQPFGAPAQPGAEPPTQRQAPVPQPAPAPGTGAHTAAAVPQPAPAPGHRPGPGAPGRPAKRSRRPLLITLIAVGLVVLLGAIGAIVVGSLNRSGHGPDRLAQDYLTKLADGDVEGAAGIAQPQVPEGTNEALLEERYYGAAQEKMSQPQVTDTKINGDDATISTTYMVGTQEYSMDMAAHKDGKEGLFFDKWKLDGPVLQTVVVSAPTGGGAATVNGEQFDASGDRVSYAVYPGSYELQTKGSTFVGAGKDAATVGFAQGADGGSEAAQLTVSAKASKAFAPAVKKAVESKLSACAKQKGLAPKGCPFFIDSKTSSGGVTVGDDVPKNGVTWKVAKLPKLSTYLDTTGTSGSFSTSKPLSFSFKADSKKAGKDKWSGSSSRTLGGSVKISGDKLDVEFFGANK</sequence>
<dbReference type="AlphaFoldDB" id="A0A6N9HAM5"/>
<evidence type="ECO:0000313" key="4">
    <source>
        <dbReference type="Proteomes" id="UP000469215"/>
    </source>
</evidence>
<organism evidence="3 4">
    <name type="scientific">Brevibacterium rongguiense</name>
    <dbReference type="NCBI Taxonomy" id="2695267"/>
    <lineage>
        <taxon>Bacteria</taxon>
        <taxon>Bacillati</taxon>
        <taxon>Actinomycetota</taxon>
        <taxon>Actinomycetes</taxon>
        <taxon>Micrococcales</taxon>
        <taxon>Brevibacteriaceae</taxon>
        <taxon>Brevibacterium</taxon>
    </lineage>
</organism>
<accession>A0A6N9HAM5</accession>
<comment type="caution">
    <text evidence="3">The sequence shown here is derived from an EMBL/GenBank/DDBJ whole genome shotgun (WGS) entry which is preliminary data.</text>
</comment>
<gene>
    <name evidence="3" type="ORF">GSY69_11730</name>
</gene>
<proteinExistence type="predicted"/>
<feature type="compositionally biased region" description="Pro residues" evidence="1">
    <location>
        <begin position="18"/>
        <end position="30"/>
    </location>
</feature>
<feature type="transmembrane region" description="Helical" evidence="2">
    <location>
        <begin position="120"/>
        <end position="144"/>
    </location>
</feature>
<dbReference type="EMBL" id="WWEQ01000063">
    <property type="protein sequence ID" value="MYM20612.1"/>
    <property type="molecule type" value="Genomic_DNA"/>
</dbReference>
<feature type="compositionally biased region" description="Low complexity" evidence="1">
    <location>
        <begin position="83"/>
        <end position="94"/>
    </location>
</feature>
<reference evidence="3 4" key="1">
    <citation type="submission" date="2020-01" db="EMBL/GenBank/DDBJ databases">
        <authorList>
            <person name="Deng T."/>
        </authorList>
    </citation>
    <scope>NUCLEOTIDE SEQUENCE [LARGE SCALE GENOMIC DNA]</scope>
    <source>
        <strain evidence="3 4">5221</strain>
    </source>
</reference>
<evidence type="ECO:0000313" key="3">
    <source>
        <dbReference type="EMBL" id="MYM20612.1"/>
    </source>
</evidence>
<evidence type="ECO:0000256" key="1">
    <source>
        <dbReference type="SAM" id="MobiDB-lite"/>
    </source>
</evidence>
<name>A0A6N9HAM5_9MICO</name>
<keyword evidence="2" id="KW-0812">Transmembrane</keyword>
<keyword evidence="2" id="KW-1133">Transmembrane helix</keyword>